<evidence type="ECO:0000256" key="5">
    <source>
        <dbReference type="ARBA" id="ARBA00010617"/>
    </source>
</evidence>
<dbReference type="PANTHER" id="PTHR24289">
    <property type="entry name" value="STEROID 17-ALPHA-HYDROXYLASE/17,20 LYASE"/>
    <property type="match status" value="1"/>
</dbReference>
<evidence type="ECO:0008006" key="18">
    <source>
        <dbReference type="Google" id="ProtNLM"/>
    </source>
</evidence>
<evidence type="ECO:0000256" key="4">
    <source>
        <dbReference type="ARBA" id="ARBA00004406"/>
    </source>
</evidence>
<dbReference type="Gene3D" id="1.10.630.10">
    <property type="entry name" value="Cytochrome P450"/>
    <property type="match status" value="1"/>
</dbReference>
<keyword evidence="7 14" id="KW-0479">Metal-binding</keyword>
<dbReference type="InterPro" id="IPR017972">
    <property type="entry name" value="Cyt_P450_CS"/>
</dbReference>
<dbReference type="InterPro" id="IPR002401">
    <property type="entry name" value="Cyt_P450_E_grp-I"/>
</dbReference>
<evidence type="ECO:0000256" key="14">
    <source>
        <dbReference type="PIRSR" id="PIRSR602401-1"/>
    </source>
</evidence>
<dbReference type="Proteomes" id="UP000728032">
    <property type="component" value="Unassembled WGS sequence"/>
</dbReference>
<keyword evidence="12 15" id="KW-0503">Monooxygenase</keyword>
<gene>
    <name evidence="16" type="ORF">ONB1V03_LOCUS16660</name>
</gene>
<evidence type="ECO:0000256" key="11">
    <source>
        <dbReference type="ARBA" id="ARBA00023004"/>
    </source>
</evidence>
<protein>
    <recommendedName>
        <fullName evidence="18">Cytochrome P450</fullName>
    </recommendedName>
</protein>
<keyword evidence="11 14" id="KW-0408">Iron</keyword>
<dbReference type="GO" id="GO:0042446">
    <property type="term" value="P:hormone biosynthetic process"/>
    <property type="evidence" value="ECO:0007669"/>
    <property type="project" value="TreeGrafter"/>
</dbReference>
<dbReference type="PROSITE" id="PS00086">
    <property type="entry name" value="CYTOCHROME_P450"/>
    <property type="match status" value="1"/>
</dbReference>
<dbReference type="GO" id="GO:0005789">
    <property type="term" value="C:endoplasmic reticulum membrane"/>
    <property type="evidence" value="ECO:0007669"/>
    <property type="project" value="UniProtKB-SubCell"/>
</dbReference>
<evidence type="ECO:0000256" key="1">
    <source>
        <dbReference type="ARBA" id="ARBA00001971"/>
    </source>
</evidence>
<dbReference type="EMBL" id="CAJPVJ010019222">
    <property type="protein sequence ID" value="CAG2177228.1"/>
    <property type="molecule type" value="Genomic_DNA"/>
</dbReference>
<evidence type="ECO:0000256" key="3">
    <source>
        <dbReference type="ARBA" id="ARBA00004174"/>
    </source>
</evidence>
<evidence type="ECO:0000256" key="15">
    <source>
        <dbReference type="RuleBase" id="RU000461"/>
    </source>
</evidence>
<evidence type="ECO:0000256" key="9">
    <source>
        <dbReference type="ARBA" id="ARBA00022848"/>
    </source>
</evidence>
<evidence type="ECO:0000256" key="2">
    <source>
        <dbReference type="ARBA" id="ARBA00003690"/>
    </source>
</evidence>
<dbReference type="PRINTS" id="PR00385">
    <property type="entry name" value="P450"/>
</dbReference>
<dbReference type="GO" id="GO:0042448">
    <property type="term" value="P:progesterone metabolic process"/>
    <property type="evidence" value="ECO:0007669"/>
    <property type="project" value="TreeGrafter"/>
</dbReference>
<keyword evidence="8" id="KW-0256">Endoplasmic reticulum</keyword>
<dbReference type="InterPro" id="IPR001128">
    <property type="entry name" value="Cyt_P450"/>
</dbReference>
<sequence>HVSQLPRGPFPLPILGNVLIFKITKVNQFITINDLHKTYGPVYTLWMGTTPMVIIADYNLVKKAFNSKNNELMGRPVSGLRKLLFKCGNDVICANHGPVWASLRRVAHSAVRKLTVSEELSELVDDVVNETVETMISNESIGKPFNPKTYIYMSVLNIFASSAFGKRYSFDDKELKFYEKSFQSFRANTNEKALSNYIPFLKRFYSKSVNKTVESFTNLSINLKQKYLDRLKVHSKGEIHDFCDALIEAKEEAIADEESALHLNDQNLSLVIMDLFIAGADTTEITMRWIILLMANNIEMQLRMRHEINDIIGDRVADNRHKNDCHYVNAFIAETLRYRSPAPLGLAHVALCDYQLEKYHISKGSQVFSNLYAISRDPNLWPKPDVFSPNRFLDKDNKYMSALPGFTPFGIGRRICLGERLALADLFYITVRLLKSTKDYVFALPSGGGTADLDLDPSILFFGAPKSYEIFLVKN</sequence>
<dbReference type="GO" id="GO:0020037">
    <property type="term" value="F:heme binding"/>
    <property type="evidence" value="ECO:0007669"/>
    <property type="project" value="InterPro"/>
</dbReference>
<proteinExistence type="inferred from homology"/>
<keyword evidence="6 14" id="KW-0349">Heme</keyword>
<dbReference type="FunFam" id="1.10.630.10:FF:000238">
    <property type="entry name" value="Cytochrome P450 2A6"/>
    <property type="match status" value="1"/>
</dbReference>
<evidence type="ECO:0000256" key="12">
    <source>
        <dbReference type="ARBA" id="ARBA00023033"/>
    </source>
</evidence>
<name>A0A7R9MH34_9ACAR</name>
<reference evidence="16" key="1">
    <citation type="submission" date="2020-11" db="EMBL/GenBank/DDBJ databases">
        <authorList>
            <person name="Tran Van P."/>
        </authorList>
    </citation>
    <scope>NUCLEOTIDE SEQUENCE</scope>
</reference>
<evidence type="ECO:0000256" key="6">
    <source>
        <dbReference type="ARBA" id="ARBA00022617"/>
    </source>
</evidence>
<dbReference type="InterPro" id="IPR036396">
    <property type="entry name" value="Cyt_P450_sf"/>
</dbReference>
<evidence type="ECO:0000313" key="17">
    <source>
        <dbReference type="Proteomes" id="UP000728032"/>
    </source>
</evidence>
<comment type="cofactor">
    <cofactor evidence="1 14">
        <name>heme</name>
        <dbReference type="ChEBI" id="CHEBI:30413"/>
    </cofactor>
</comment>
<evidence type="ECO:0000256" key="10">
    <source>
        <dbReference type="ARBA" id="ARBA00023002"/>
    </source>
</evidence>
<dbReference type="SUPFAM" id="SSF48264">
    <property type="entry name" value="Cytochrome P450"/>
    <property type="match status" value="1"/>
</dbReference>
<dbReference type="PRINTS" id="PR00463">
    <property type="entry name" value="EP450I"/>
</dbReference>
<keyword evidence="13" id="KW-0472">Membrane</keyword>
<comment type="function">
    <text evidence="2">May be involved in the metabolism of insect hormones and in the breakdown of synthetic insecticides.</text>
</comment>
<comment type="subcellular location">
    <subcellularLocation>
        <location evidence="4">Endoplasmic reticulum membrane</location>
        <topology evidence="4">Peripheral membrane protein</topology>
    </subcellularLocation>
    <subcellularLocation>
        <location evidence="3">Microsome membrane</location>
        <topology evidence="3">Peripheral membrane protein</topology>
    </subcellularLocation>
</comment>
<dbReference type="GO" id="GO:0004508">
    <property type="term" value="F:steroid 17-alpha-monooxygenase activity"/>
    <property type="evidence" value="ECO:0007669"/>
    <property type="project" value="TreeGrafter"/>
</dbReference>
<evidence type="ECO:0000256" key="7">
    <source>
        <dbReference type="ARBA" id="ARBA00022723"/>
    </source>
</evidence>
<dbReference type="EMBL" id="OC934047">
    <property type="protein sequence ID" value="CAD7660090.1"/>
    <property type="molecule type" value="Genomic_DNA"/>
</dbReference>
<organism evidence="16">
    <name type="scientific">Oppiella nova</name>
    <dbReference type="NCBI Taxonomy" id="334625"/>
    <lineage>
        <taxon>Eukaryota</taxon>
        <taxon>Metazoa</taxon>
        <taxon>Ecdysozoa</taxon>
        <taxon>Arthropoda</taxon>
        <taxon>Chelicerata</taxon>
        <taxon>Arachnida</taxon>
        <taxon>Acari</taxon>
        <taxon>Acariformes</taxon>
        <taxon>Sarcoptiformes</taxon>
        <taxon>Oribatida</taxon>
        <taxon>Brachypylina</taxon>
        <taxon>Oppioidea</taxon>
        <taxon>Oppiidae</taxon>
        <taxon>Oppiella</taxon>
    </lineage>
</organism>
<comment type="similarity">
    <text evidence="5 15">Belongs to the cytochrome P450 family.</text>
</comment>
<evidence type="ECO:0000256" key="8">
    <source>
        <dbReference type="ARBA" id="ARBA00022824"/>
    </source>
</evidence>
<dbReference type="Pfam" id="PF00067">
    <property type="entry name" value="p450"/>
    <property type="match status" value="1"/>
</dbReference>
<keyword evidence="17" id="KW-1185">Reference proteome</keyword>
<feature type="non-terminal residue" evidence="16">
    <location>
        <position position="1"/>
    </location>
</feature>
<feature type="binding site" description="axial binding residue" evidence="14">
    <location>
        <position position="416"/>
    </location>
    <ligand>
        <name>heme</name>
        <dbReference type="ChEBI" id="CHEBI:30413"/>
    </ligand>
    <ligandPart>
        <name>Fe</name>
        <dbReference type="ChEBI" id="CHEBI:18248"/>
    </ligandPart>
</feature>
<keyword evidence="9" id="KW-0492">Microsome</keyword>
<keyword evidence="10 15" id="KW-0560">Oxidoreductase</keyword>
<dbReference type="GO" id="GO:0005506">
    <property type="term" value="F:iron ion binding"/>
    <property type="evidence" value="ECO:0007669"/>
    <property type="project" value="InterPro"/>
</dbReference>
<evidence type="ECO:0000313" key="16">
    <source>
        <dbReference type="EMBL" id="CAD7660090.1"/>
    </source>
</evidence>
<dbReference type="OrthoDB" id="6513420at2759"/>
<dbReference type="PANTHER" id="PTHR24289:SF1">
    <property type="entry name" value="STEROID 17-ALPHA-HYDROXYLASE_17,20 LYASE"/>
    <property type="match status" value="1"/>
</dbReference>
<accession>A0A7R9MH34</accession>
<dbReference type="AlphaFoldDB" id="A0A7R9MH34"/>
<evidence type="ECO:0000256" key="13">
    <source>
        <dbReference type="ARBA" id="ARBA00023136"/>
    </source>
</evidence>